<comment type="caution">
    <text evidence="4">The sequence shown here is derived from an EMBL/GenBank/DDBJ whole genome shotgun (WGS) entry which is preliminary data.</text>
</comment>
<dbReference type="InterPro" id="IPR017907">
    <property type="entry name" value="Znf_RING_CS"/>
</dbReference>
<evidence type="ECO:0000256" key="2">
    <source>
        <dbReference type="ARBA" id="ARBA00022771"/>
    </source>
</evidence>
<protein>
    <submittedName>
        <fullName evidence="4">Ubiquitin-protein transferase-like protein 3</fullName>
    </submittedName>
</protein>
<reference evidence="4 5" key="1">
    <citation type="submission" date="2018-02" db="EMBL/GenBank/DDBJ databases">
        <title>Draft genome sequences of Elsinoe sp., causing black scab on jojoba.</title>
        <authorList>
            <person name="Stodart B."/>
            <person name="Jeffress S."/>
            <person name="Ash G."/>
            <person name="Arun Chinnappa K."/>
        </authorList>
    </citation>
    <scope>NUCLEOTIDE SEQUENCE [LARGE SCALE GENOMIC DNA]</scope>
    <source>
        <strain evidence="4 5">Hillstone_2</strain>
    </source>
</reference>
<dbReference type="InterPro" id="IPR031127">
    <property type="entry name" value="E3_UB_ligase_RBR"/>
</dbReference>
<keyword evidence="1" id="KW-0479">Metal-binding</keyword>
<evidence type="ECO:0000313" key="5">
    <source>
        <dbReference type="Proteomes" id="UP000308133"/>
    </source>
</evidence>
<dbReference type="GO" id="GO:0016567">
    <property type="term" value="P:protein ubiquitination"/>
    <property type="evidence" value="ECO:0007669"/>
    <property type="project" value="InterPro"/>
</dbReference>
<dbReference type="Gene3D" id="3.30.40.10">
    <property type="entry name" value="Zinc/RING finger domain, C3HC4 (zinc finger)"/>
    <property type="match status" value="1"/>
</dbReference>
<accession>A0A4V6DU98</accession>
<organism evidence="4 5">
    <name type="scientific">Elsinoe australis</name>
    <dbReference type="NCBI Taxonomy" id="40998"/>
    <lineage>
        <taxon>Eukaryota</taxon>
        <taxon>Fungi</taxon>
        <taxon>Dikarya</taxon>
        <taxon>Ascomycota</taxon>
        <taxon>Pezizomycotina</taxon>
        <taxon>Dothideomycetes</taxon>
        <taxon>Dothideomycetidae</taxon>
        <taxon>Myriangiales</taxon>
        <taxon>Elsinoaceae</taxon>
        <taxon>Elsinoe</taxon>
    </lineage>
</organism>
<dbReference type="EMBL" id="PTQR01000064">
    <property type="protein sequence ID" value="TKX22672.1"/>
    <property type="molecule type" value="Genomic_DNA"/>
</dbReference>
<dbReference type="GO" id="GO:0008270">
    <property type="term" value="F:zinc ion binding"/>
    <property type="evidence" value="ECO:0007669"/>
    <property type="project" value="UniProtKB-KW"/>
</dbReference>
<dbReference type="InterPro" id="IPR013083">
    <property type="entry name" value="Znf_RING/FYVE/PHD"/>
</dbReference>
<keyword evidence="2" id="KW-0863">Zinc-finger</keyword>
<proteinExistence type="predicted"/>
<gene>
    <name evidence="4" type="ORF">C1H76_5126</name>
</gene>
<dbReference type="AlphaFoldDB" id="A0A4V6DU98"/>
<keyword evidence="4" id="KW-0808">Transferase</keyword>
<evidence type="ECO:0000313" key="4">
    <source>
        <dbReference type="EMBL" id="TKX22672.1"/>
    </source>
</evidence>
<dbReference type="PANTHER" id="PTHR11685">
    <property type="entry name" value="RBR FAMILY RING FINGER AND IBR DOMAIN-CONTAINING"/>
    <property type="match status" value="1"/>
</dbReference>
<keyword evidence="3" id="KW-0862">Zinc</keyword>
<dbReference type="PROSITE" id="PS00518">
    <property type="entry name" value="ZF_RING_1"/>
    <property type="match status" value="1"/>
</dbReference>
<dbReference type="CDD" id="cd22584">
    <property type="entry name" value="Rcat_RBR_unk"/>
    <property type="match status" value="1"/>
</dbReference>
<dbReference type="GO" id="GO:0004842">
    <property type="term" value="F:ubiquitin-protein transferase activity"/>
    <property type="evidence" value="ECO:0007669"/>
    <property type="project" value="InterPro"/>
</dbReference>
<evidence type="ECO:0000256" key="3">
    <source>
        <dbReference type="ARBA" id="ARBA00022833"/>
    </source>
</evidence>
<dbReference type="SUPFAM" id="SSF57850">
    <property type="entry name" value="RING/U-box"/>
    <property type="match status" value="2"/>
</dbReference>
<sequence>MDRESELLLLEMQLEDLNQLVAGNDAMNCNGDRSDYDVSLELLRQDLIDRITAHKDRALCSSIACALNRDHPALEHQREMENSALQDREMALSLDQDPTTARTAGQDPHNQQEHLLDDETLVKLAMRYNSEEAGMSILGFDNDDASDTSPAAATRRALKQAAITRQCTACQDNFKICDIARAPCSHEYCGECLGAIFTGAIGDEAYYPPRCCRQTIPLEKVRMFLPADIAQDFQAKVPELETKDRTYCHVPNCSAWISPDHIVNGTGTCDCPADEGTQQLLEVARGQRWQRCYQCRRVIELNTGCYHITCRCGAHFCYVCGEPWKTCECPHWSEANLLARAEQVFDRGNNQADGPNAAAGHIAAPANIPAAAVTPEPRPDPFARVYQEVRREREVRRIAEELRANHDCYHEKWRFINGSHDCEECGHTLPRYIFECRGCRMRACWRCRRHRL</sequence>
<dbReference type="Proteomes" id="UP000308133">
    <property type="component" value="Unassembled WGS sequence"/>
</dbReference>
<name>A0A4V6DU98_9PEZI</name>
<dbReference type="Gene3D" id="1.20.120.1750">
    <property type="match status" value="1"/>
</dbReference>
<evidence type="ECO:0000256" key="1">
    <source>
        <dbReference type="ARBA" id="ARBA00022723"/>
    </source>
</evidence>